<feature type="transmembrane region" description="Helical" evidence="7">
    <location>
        <begin position="298"/>
        <end position="326"/>
    </location>
</feature>
<dbReference type="InterPro" id="IPR025857">
    <property type="entry name" value="MacB_PCD"/>
</dbReference>
<evidence type="ECO:0000256" key="1">
    <source>
        <dbReference type="ARBA" id="ARBA00004651"/>
    </source>
</evidence>
<sequence>MDNPRNPKRSMLATLTSEARESFVMATTAIAAHKLRSALTLLGVMVGVFSIIVVMTTMRAMQKKIEADMDVLGGHTFVVQKWPGVYFGGREGMEKYWRRKDLTVAQGLDLKKRATLAGSVGLELSSTATDVSSHEAKGPPNVHINGDTPGSFPAQNWTVEEGRGLTDSDVDSARDICILGNSLSKDLFPMGSAVDQKIKLNGINYTVVGVLESKGTMQNGNQDNFAIIPITTFQNRYGGRRQSVGMFVQASDQASYDETVEQVRGILRTIRKVEPGAEDDFEIVSNDSMLQQINTFTFAVRLGVSVISSIALIAAGIGIMNIMLVSVTERTREIGIRRAIGAKKRNIMTQFIMEAVVLCEFGGLLGVLVGVGAGNLAAHLLEMPAVIPVDWVILGLVICSVVGVVFGTYPAYKAANLDPIESLRYE</sequence>
<accession>B9XA87</accession>
<evidence type="ECO:0000256" key="5">
    <source>
        <dbReference type="ARBA" id="ARBA00023136"/>
    </source>
</evidence>
<protein>
    <submittedName>
        <fullName evidence="10">Uncharacterized protein</fullName>
    </submittedName>
</protein>
<feature type="transmembrane region" description="Helical" evidence="7">
    <location>
        <begin position="347"/>
        <end position="371"/>
    </location>
</feature>
<dbReference type="AlphaFoldDB" id="B9XA87"/>
<feature type="domain" description="MacB-like periplasmic core" evidence="9">
    <location>
        <begin position="37"/>
        <end position="265"/>
    </location>
</feature>
<keyword evidence="4 7" id="KW-1133">Transmembrane helix</keyword>
<feature type="transmembrane region" description="Helical" evidence="7">
    <location>
        <begin position="38"/>
        <end position="58"/>
    </location>
</feature>
<dbReference type="Pfam" id="PF02687">
    <property type="entry name" value="FtsX"/>
    <property type="match status" value="1"/>
</dbReference>
<name>B9XA87_PEDPL</name>
<dbReference type="STRING" id="320771.Cflav_PD6063"/>
<gene>
    <name evidence="10" type="ORF">Cflav_PD6063</name>
</gene>
<dbReference type="GO" id="GO:0022857">
    <property type="term" value="F:transmembrane transporter activity"/>
    <property type="evidence" value="ECO:0007669"/>
    <property type="project" value="TreeGrafter"/>
</dbReference>
<evidence type="ECO:0000256" key="7">
    <source>
        <dbReference type="SAM" id="Phobius"/>
    </source>
</evidence>
<evidence type="ECO:0000256" key="4">
    <source>
        <dbReference type="ARBA" id="ARBA00022989"/>
    </source>
</evidence>
<comment type="subcellular location">
    <subcellularLocation>
        <location evidence="1">Cell membrane</location>
        <topology evidence="1">Multi-pass membrane protein</topology>
    </subcellularLocation>
</comment>
<dbReference type="InterPro" id="IPR050250">
    <property type="entry name" value="Macrolide_Exporter_MacB"/>
</dbReference>
<dbReference type="PANTHER" id="PTHR30572">
    <property type="entry name" value="MEMBRANE COMPONENT OF TRANSPORTER-RELATED"/>
    <property type="match status" value="1"/>
</dbReference>
<evidence type="ECO:0000256" key="3">
    <source>
        <dbReference type="ARBA" id="ARBA00022692"/>
    </source>
</evidence>
<evidence type="ECO:0000256" key="6">
    <source>
        <dbReference type="ARBA" id="ARBA00038076"/>
    </source>
</evidence>
<dbReference type="GO" id="GO:0005886">
    <property type="term" value="C:plasma membrane"/>
    <property type="evidence" value="ECO:0007669"/>
    <property type="project" value="UniProtKB-SubCell"/>
</dbReference>
<dbReference type="EMBL" id="ABOX02000001">
    <property type="protein sequence ID" value="EEF63428.1"/>
    <property type="molecule type" value="Genomic_DNA"/>
</dbReference>
<evidence type="ECO:0000256" key="2">
    <source>
        <dbReference type="ARBA" id="ARBA00022475"/>
    </source>
</evidence>
<organism evidence="10 11">
    <name type="scientific">Pedosphaera parvula (strain Ellin514)</name>
    <dbReference type="NCBI Taxonomy" id="320771"/>
    <lineage>
        <taxon>Bacteria</taxon>
        <taxon>Pseudomonadati</taxon>
        <taxon>Verrucomicrobiota</taxon>
        <taxon>Pedosphaerae</taxon>
        <taxon>Pedosphaerales</taxon>
        <taxon>Pedosphaeraceae</taxon>
        <taxon>Pedosphaera</taxon>
    </lineage>
</organism>
<evidence type="ECO:0000313" key="11">
    <source>
        <dbReference type="Proteomes" id="UP000003688"/>
    </source>
</evidence>
<feature type="domain" description="ABC3 transporter permease C-terminal" evidence="8">
    <location>
        <begin position="306"/>
        <end position="419"/>
    </location>
</feature>
<dbReference type="InterPro" id="IPR003838">
    <property type="entry name" value="ABC3_permease_C"/>
</dbReference>
<keyword evidence="11" id="KW-1185">Reference proteome</keyword>
<evidence type="ECO:0000259" key="8">
    <source>
        <dbReference type="Pfam" id="PF02687"/>
    </source>
</evidence>
<dbReference type="Pfam" id="PF12704">
    <property type="entry name" value="MacB_PCD"/>
    <property type="match status" value="1"/>
</dbReference>
<comment type="caution">
    <text evidence="10">The sequence shown here is derived from an EMBL/GenBank/DDBJ whole genome shotgun (WGS) entry which is preliminary data.</text>
</comment>
<reference evidence="10 11" key="1">
    <citation type="journal article" date="2011" name="J. Bacteriol.">
        <title>Genome sequence of 'Pedosphaera parvula' Ellin514, an aerobic Verrucomicrobial isolate from pasture soil.</title>
        <authorList>
            <person name="Kant R."/>
            <person name="van Passel M.W."/>
            <person name="Sangwan P."/>
            <person name="Palva A."/>
            <person name="Lucas S."/>
            <person name="Copeland A."/>
            <person name="Lapidus A."/>
            <person name="Glavina Del Rio T."/>
            <person name="Dalin E."/>
            <person name="Tice H."/>
            <person name="Bruce D."/>
            <person name="Goodwin L."/>
            <person name="Pitluck S."/>
            <person name="Chertkov O."/>
            <person name="Larimer F.W."/>
            <person name="Land M.L."/>
            <person name="Hauser L."/>
            <person name="Brettin T.S."/>
            <person name="Detter J.C."/>
            <person name="Han S."/>
            <person name="de Vos W.M."/>
            <person name="Janssen P.H."/>
            <person name="Smidt H."/>
        </authorList>
    </citation>
    <scope>NUCLEOTIDE SEQUENCE [LARGE SCALE GENOMIC DNA]</scope>
    <source>
        <strain evidence="10 11">Ellin514</strain>
    </source>
</reference>
<feature type="transmembrane region" description="Helical" evidence="7">
    <location>
        <begin position="391"/>
        <end position="412"/>
    </location>
</feature>
<keyword evidence="5 7" id="KW-0472">Membrane</keyword>
<dbReference type="RefSeq" id="WP_007412735.1">
    <property type="nucleotide sequence ID" value="NZ_ABOX02000001.1"/>
</dbReference>
<keyword evidence="2" id="KW-1003">Cell membrane</keyword>
<proteinExistence type="inferred from homology"/>
<comment type="similarity">
    <text evidence="6">Belongs to the ABC-4 integral membrane protein family.</text>
</comment>
<evidence type="ECO:0000313" key="10">
    <source>
        <dbReference type="EMBL" id="EEF63428.1"/>
    </source>
</evidence>
<keyword evidence="3 7" id="KW-0812">Transmembrane</keyword>
<evidence type="ECO:0000259" key="9">
    <source>
        <dbReference type="Pfam" id="PF12704"/>
    </source>
</evidence>
<dbReference type="PANTHER" id="PTHR30572:SF4">
    <property type="entry name" value="ABC TRANSPORTER PERMEASE YTRF"/>
    <property type="match status" value="1"/>
</dbReference>
<dbReference type="Proteomes" id="UP000003688">
    <property type="component" value="Unassembled WGS sequence"/>
</dbReference>